<reference evidence="1" key="1">
    <citation type="submission" date="2018-11" db="EMBL/GenBank/DDBJ databases">
        <authorList>
            <consortium name="Genoscope - CEA"/>
            <person name="William W."/>
        </authorList>
    </citation>
    <scope>NUCLEOTIDE SEQUENCE</scope>
</reference>
<protein>
    <submittedName>
        <fullName evidence="1">Uncharacterized protein</fullName>
    </submittedName>
</protein>
<accession>A0A3P5Z2M1</accession>
<dbReference type="EMBL" id="LR031570">
    <property type="protein sequence ID" value="VDC69875.1"/>
    <property type="molecule type" value="Genomic_DNA"/>
</dbReference>
<organism evidence="1">
    <name type="scientific">Brassica campestris</name>
    <name type="common">Field mustard</name>
    <dbReference type="NCBI Taxonomy" id="3711"/>
    <lineage>
        <taxon>Eukaryota</taxon>
        <taxon>Viridiplantae</taxon>
        <taxon>Streptophyta</taxon>
        <taxon>Embryophyta</taxon>
        <taxon>Tracheophyta</taxon>
        <taxon>Spermatophyta</taxon>
        <taxon>Magnoliopsida</taxon>
        <taxon>eudicotyledons</taxon>
        <taxon>Gunneridae</taxon>
        <taxon>Pentapetalae</taxon>
        <taxon>rosids</taxon>
        <taxon>malvids</taxon>
        <taxon>Brassicales</taxon>
        <taxon>Brassicaceae</taxon>
        <taxon>Brassiceae</taxon>
        <taxon>Brassica</taxon>
    </lineage>
</organism>
<name>A0A3P5Z2M1_BRACM</name>
<dbReference type="AlphaFoldDB" id="A0A3P5Z2M1"/>
<evidence type="ECO:0000313" key="1">
    <source>
        <dbReference type="EMBL" id="VDC69875.1"/>
    </source>
</evidence>
<sequence>MELMFKNTKTLETMVVWFYSYLKGQTLEELPEMVPMLADKNNVSIKLHLFKLNHRV</sequence>
<gene>
    <name evidence="1" type="ORF">BRAA05T19589Z</name>
</gene>
<proteinExistence type="predicted"/>